<evidence type="ECO:0000256" key="1">
    <source>
        <dbReference type="SAM" id="MobiDB-lite"/>
    </source>
</evidence>
<feature type="region of interest" description="Disordered" evidence="1">
    <location>
        <begin position="1"/>
        <end position="33"/>
    </location>
</feature>
<accession>A0ABQ2L9S8</accession>
<keyword evidence="3" id="KW-1185">Reference proteome</keyword>
<comment type="caution">
    <text evidence="2">The sequence shown here is derived from an EMBL/GenBank/DDBJ whole genome shotgun (WGS) entry which is preliminary data.</text>
</comment>
<sequence>MEECKRSIPDPQTDSQADLQIDSQTNSQTEAAREPYKLHQLDQAAECESPFSHSV</sequence>
<name>A0ABQ2L9S8_9BACL</name>
<gene>
    <name evidence="2" type="ORF">GCM10010969_36980</name>
</gene>
<proteinExistence type="predicted"/>
<dbReference type="EMBL" id="BMLN01000014">
    <property type="protein sequence ID" value="GGO07982.1"/>
    <property type="molecule type" value="Genomic_DNA"/>
</dbReference>
<dbReference type="Proteomes" id="UP000606653">
    <property type="component" value="Unassembled WGS sequence"/>
</dbReference>
<feature type="compositionally biased region" description="Polar residues" evidence="1">
    <location>
        <begin position="10"/>
        <end position="30"/>
    </location>
</feature>
<organism evidence="2 3">
    <name type="scientific">Saccharibacillus kuerlensis</name>
    <dbReference type="NCBI Taxonomy" id="459527"/>
    <lineage>
        <taxon>Bacteria</taxon>
        <taxon>Bacillati</taxon>
        <taxon>Bacillota</taxon>
        <taxon>Bacilli</taxon>
        <taxon>Bacillales</taxon>
        <taxon>Paenibacillaceae</taxon>
        <taxon>Saccharibacillus</taxon>
    </lineage>
</organism>
<evidence type="ECO:0000313" key="3">
    <source>
        <dbReference type="Proteomes" id="UP000606653"/>
    </source>
</evidence>
<evidence type="ECO:0000313" key="2">
    <source>
        <dbReference type="EMBL" id="GGO07982.1"/>
    </source>
</evidence>
<reference evidence="3" key="1">
    <citation type="journal article" date="2019" name="Int. J. Syst. Evol. Microbiol.">
        <title>The Global Catalogue of Microorganisms (GCM) 10K type strain sequencing project: providing services to taxonomists for standard genome sequencing and annotation.</title>
        <authorList>
            <consortium name="The Broad Institute Genomics Platform"/>
            <consortium name="The Broad Institute Genome Sequencing Center for Infectious Disease"/>
            <person name="Wu L."/>
            <person name="Ma J."/>
        </authorList>
    </citation>
    <scope>NUCLEOTIDE SEQUENCE [LARGE SCALE GENOMIC DNA]</scope>
    <source>
        <strain evidence="3">CGMCC 1.6964</strain>
    </source>
</reference>
<protein>
    <submittedName>
        <fullName evidence="2">Uncharacterized protein</fullName>
    </submittedName>
</protein>